<dbReference type="EMBL" id="CZAW01000048">
    <property type="protein sequence ID" value="CUP95287.1"/>
    <property type="molecule type" value="Genomic_DNA"/>
</dbReference>
<dbReference type="PROSITE" id="PS00041">
    <property type="entry name" value="HTH_ARAC_FAMILY_1"/>
    <property type="match status" value="1"/>
</dbReference>
<proteinExistence type="predicted"/>
<feature type="domain" description="HTH araC/xylS-type" evidence="4">
    <location>
        <begin position="241"/>
        <end position="340"/>
    </location>
</feature>
<dbReference type="GO" id="GO:0003700">
    <property type="term" value="F:DNA-binding transcription factor activity"/>
    <property type="evidence" value="ECO:0007669"/>
    <property type="project" value="InterPro"/>
</dbReference>
<dbReference type="Proteomes" id="UP000095712">
    <property type="component" value="Unassembled WGS sequence"/>
</dbReference>
<dbReference type="InterPro" id="IPR009057">
    <property type="entry name" value="Homeodomain-like_sf"/>
</dbReference>
<dbReference type="PANTHER" id="PTHR43280">
    <property type="entry name" value="ARAC-FAMILY TRANSCRIPTIONAL REGULATOR"/>
    <property type="match status" value="1"/>
</dbReference>
<protein>
    <submittedName>
        <fullName evidence="5">Bacillibactin transport regulator</fullName>
    </submittedName>
</protein>
<name>A0A174SH88_9FIRM</name>
<dbReference type="GO" id="GO:0043565">
    <property type="term" value="F:sequence-specific DNA binding"/>
    <property type="evidence" value="ECO:0007669"/>
    <property type="project" value="InterPro"/>
</dbReference>
<dbReference type="Gene3D" id="1.10.10.60">
    <property type="entry name" value="Homeodomain-like"/>
    <property type="match status" value="2"/>
</dbReference>
<sequence>MILFTGSLCNNIYTESILNSPLQPVSREQIQKLEATFQASIIVLAGRHYNECIYAVITPNSSDVDLDGIAKNIYSLHNNNEEPLNMVISNTCTDGRELYSIRQEAYLYALFHIRFGCSRIFHIQSETDTNIAPSPEIKQICSNLGEYIKRQKISDCLRSMTGFWNKNEVTQFQLITDLHYFFNTLEQLPIQSHGQLISNIDEIIGSCQTYSDLEKTILDEVNQYLGYADDFARRNQQTLAKQVKEWLDENFTTQITYKIFQNLFNLNEKYISTLFKAEYNITPSRYVGELRLNMAKNLMQNNPEIRVKDVAELVGFTDYFYFSRVFKSHEGVTPSQYIKSISTTDSAPKTK</sequence>
<dbReference type="InterPro" id="IPR018060">
    <property type="entry name" value="HTH_AraC"/>
</dbReference>
<dbReference type="SUPFAM" id="SSF46689">
    <property type="entry name" value="Homeodomain-like"/>
    <property type="match status" value="1"/>
</dbReference>
<dbReference type="Pfam" id="PF12833">
    <property type="entry name" value="HTH_18"/>
    <property type="match status" value="1"/>
</dbReference>
<evidence type="ECO:0000259" key="4">
    <source>
        <dbReference type="PROSITE" id="PS01124"/>
    </source>
</evidence>
<evidence type="ECO:0000313" key="6">
    <source>
        <dbReference type="Proteomes" id="UP000095712"/>
    </source>
</evidence>
<dbReference type="SMART" id="SM00342">
    <property type="entry name" value="HTH_ARAC"/>
    <property type="match status" value="1"/>
</dbReference>
<dbReference type="AlphaFoldDB" id="A0A174SH88"/>
<organism evidence="5 6">
    <name type="scientific">Blautia wexlerae</name>
    <dbReference type="NCBI Taxonomy" id="418240"/>
    <lineage>
        <taxon>Bacteria</taxon>
        <taxon>Bacillati</taxon>
        <taxon>Bacillota</taxon>
        <taxon>Clostridia</taxon>
        <taxon>Lachnospirales</taxon>
        <taxon>Lachnospiraceae</taxon>
        <taxon>Blautia</taxon>
    </lineage>
</organism>
<accession>A0A174SH88</accession>
<evidence type="ECO:0000256" key="3">
    <source>
        <dbReference type="ARBA" id="ARBA00023163"/>
    </source>
</evidence>
<dbReference type="InterPro" id="IPR020449">
    <property type="entry name" value="Tscrpt_reg_AraC-type_HTH"/>
</dbReference>
<reference evidence="5 6" key="1">
    <citation type="submission" date="2015-09" db="EMBL/GenBank/DDBJ databases">
        <authorList>
            <consortium name="Pathogen Informatics"/>
        </authorList>
    </citation>
    <scope>NUCLEOTIDE SEQUENCE [LARGE SCALE GENOMIC DNA]</scope>
    <source>
        <strain evidence="5 6">2789STDY5834911</strain>
    </source>
</reference>
<dbReference type="InterPro" id="IPR018062">
    <property type="entry name" value="HTH_AraC-typ_CS"/>
</dbReference>
<evidence type="ECO:0000256" key="1">
    <source>
        <dbReference type="ARBA" id="ARBA00023015"/>
    </source>
</evidence>
<keyword evidence="1" id="KW-0805">Transcription regulation</keyword>
<dbReference type="PANTHER" id="PTHR43280:SF28">
    <property type="entry name" value="HTH-TYPE TRANSCRIPTIONAL ACTIVATOR RHAS"/>
    <property type="match status" value="1"/>
</dbReference>
<dbReference type="PROSITE" id="PS01124">
    <property type="entry name" value="HTH_ARAC_FAMILY_2"/>
    <property type="match status" value="1"/>
</dbReference>
<evidence type="ECO:0000313" key="5">
    <source>
        <dbReference type="EMBL" id="CUP95287.1"/>
    </source>
</evidence>
<evidence type="ECO:0000256" key="2">
    <source>
        <dbReference type="ARBA" id="ARBA00023125"/>
    </source>
</evidence>
<dbReference type="PRINTS" id="PR00032">
    <property type="entry name" value="HTHARAC"/>
</dbReference>
<keyword evidence="2" id="KW-0238">DNA-binding</keyword>
<gene>
    <name evidence="5" type="primary">btr_6</name>
    <name evidence="5" type="ORF">ERS852523_03403</name>
</gene>
<keyword evidence="3" id="KW-0804">Transcription</keyword>